<name>A0AAN8SB02_POLSC</name>
<dbReference type="InterPro" id="IPR022357">
    <property type="entry name" value="MIP_CS"/>
</dbReference>
<evidence type="ECO:0000256" key="2">
    <source>
        <dbReference type="ARBA" id="ARBA00006175"/>
    </source>
</evidence>
<dbReference type="InterPro" id="IPR023271">
    <property type="entry name" value="Aquaporin-like"/>
</dbReference>
<evidence type="ECO:0008006" key="12">
    <source>
        <dbReference type="Google" id="ProtNLM"/>
    </source>
</evidence>
<proteinExistence type="inferred from homology"/>
<evidence type="ECO:0000256" key="6">
    <source>
        <dbReference type="ARBA" id="ARBA00023136"/>
    </source>
</evidence>
<sequence>MVTFGTSSMKFRSRAREFLAEFLGTFLLVFIGNNAVAQTILSDGAGGNSITIYFGYGFGLFLGVLLAGGVSGGHLNPAVSVAGAIMKKFKWQKVPYYMLAQYLGAFIAACGTYAVYADSFKAYHALHGINKTTASVFATFPKDDVSVFGSFLDQVLGSMILLLGIYAITDPFNKVSPQLVPIYVSLTLISVACSLGINQGFAVNPARDLAPRFFTFLTSWGSDVFNPSTYWYVTLIGPHIGAVIGSAIYVFVIEKLRLVQDVSIKSGVANLDVGVTKNKFCEFTKGDDHSCRF</sequence>
<evidence type="ECO:0000313" key="11">
    <source>
        <dbReference type="Proteomes" id="UP001372834"/>
    </source>
</evidence>
<evidence type="ECO:0000256" key="1">
    <source>
        <dbReference type="ARBA" id="ARBA00004141"/>
    </source>
</evidence>
<comment type="subcellular location">
    <subcellularLocation>
        <location evidence="1">Membrane</location>
        <topology evidence="1">Multi-pass membrane protein</topology>
    </subcellularLocation>
</comment>
<feature type="transmembrane region" description="Helical" evidence="9">
    <location>
        <begin position="96"/>
        <end position="116"/>
    </location>
</feature>
<dbReference type="SUPFAM" id="SSF81338">
    <property type="entry name" value="Aquaporin-like"/>
    <property type="match status" value="1"/>
</dbReference>
<evidence type="ECO:0000256" key="7">
    <source>
        <dbReference type="ARBA" id="ARBA00045280"/>
    </source>
</evidence>
<feature type="transmembrane region" description="Helical" evidence="9">
    <location>
        <begin position="230"/>
        <end position="252"/>
    </location>
</feature>
<dbReference type="InterPro" id="IPR000425">
    <property type="entry name" value="MIP"/>
</dbReference>
<dbReference type="PRINTS" id="PR00783">
    <property type="entry name" value="MINTRINSICP"/>
</dbReference>
<dbReference type="InterPro" id="IPR050363">
    <property type="entry name" value="MIP/Aquaporin"/>
</dbReference>
<evidence type="ECO:0000313" key="10">
    <source>
        <dbReference type="EMBL" id="KAK6642569.1"/>
    </source>
</evidence>
<keyword evidence="5 9" id="KW-1133">Transmembrane helix</keyword>
<dbReference type="GO" id="GO:0015254">
    <property type="term" value="F:glycerol channel activity"/>
    <property type="evidence" value="ECO:0007669"/>
    <property type="project" value="TreeGrafter"/>
</dbReference>
<reference evidence="10 11" key="1">
    <citation type="submission" date="2023-10" db="EMBL/GenBank/DDBJ databases">
        <title>Genomes of two closely related lineages of the louse Polyplax serrata with different host specificities.</title>
        <authorList>
            <person name="Martinu J."/>
            <person name="Tarabai H."/>
            <person name="Stefka J."/>
            <person name="Hypsa V."/>
        </authorList>
    </citation>
    <scope>NUCLEOTIDE SEQUENCE [LARGE SCALE GENOMIC DNA]</scope>
    <source>
        <strain evidence="10">HR10_N</strain>
    </source>
</reference>
<gene>
    <name evidence="10" type="ORF">RUM43_004071</name>
</gene>
<evidence type="ECO:0000256" key="3">
    <source>
        <dbReference type="ARBA" id="ARBA00022448"/>
    </source>
</evidence>
<dbReference type="NCBIfam" id="TIGR00861">
    <property type="entry name" value="MIP"/>
    <property type="match status" value="1"/>
</dbReference>
<dbReference type="EMBL" id="JAWJWE010000002">
    <property type="protein sequence ID" value="KAK6642569.1"/>
    <property type="molecule type" value="Genomic_DNA"/>
</dbReference>
<evidence type="ECO:0000256" key="8">
    <source>
        <dbReference type="RuleBase" id="RU000477"/>
    </source>
</evidence>
<dbReference type="CDD" id="cd00333">
    <property type="entry name" value="MIP"/>
    <property type="match status" value="1"/>
</dbReference>
<dbReference type="PANTHER" id="PTHR43829:SF9">
    <property type="entry name" value="AQUAPORIN-9"/>
    <property type="match status" value="1"/>
</dbReference>
<organism evidence="10 11">
    <name type="scientific">Polyplax serrata</name>
    <name type="common">Common mouse louse</name>
    <dbReference type="NCBI Taxonomy" id="468196"/>
    <lineage>
        <taxon>Eukaryota</taxon>
        <taxon>Metazoa</taxon>
        <taxon>Ecdysozoa</taxon>
        <taxon>Arthropoda</taxon>
        <taxon>Hexapoda</taxon>
        <taxon>Insecta</taxon>
        <taxon>Pterygota</taxon>
        <taxon>Neoptera</taxon>
        <taxon>Paraneoptera</taxon>
        <taxon>Psocodea</taxon>
        <taxon>Troctomorpha</taxon>
        <taxon>Phthiraptera</taxon>
        <taxon>Anoplura</taxon>
        <taxon>Polyplacidae</taxon>
        <taxon>Polyplax</taxon>
    </lineage>
</organism>
<feature type="transmembrane region" description="Helical" evidence="9">
    <location>
        <begin position="147"/>
        <end position="168"/>
    </location>
</feature>
<protein>
    <recommendedName>
        <fullName evidence="12">Aquaporin</fullName>
    </recommendedName>
</protein>
<comment type="function">
    <text evidence="7">Aquaglyceroporin that may modulate the water content and osmolytes during anhydrobiosis.</text>
</comment>
<feature type="transmembrane region" description="Helical" evidence="9">
    <location>
        <begin position="53"/>
        <end position="75"/>
    </location>
</feature>
<evidence type="ECO:0000256" key="4">
    <source>
        <dbReference type="ARBA" id="ARBA00022692"/>
    </source>
</evidence>
<dbReference type="Proteomes" id="UP001372834">
    <property type="component" value="Unassembled WGS sequence"/>
</dbReference>
<dbReference type="GO" id="GO:0015250">
    <property type="term" value="F:water channel activity"/>
    <property type="evidence" value="ECO:0007669"/>
    <property type="project" value="TreeGrafter"/>
</dbReference>
<keyword evidence="3 8" id="KW-0813">Transport</keyword>
<evidence type="ECO:0000256" key="9">
    <source>
        <dbReference type="SAM" id="Phobius"/>
    </source>
</evidence>
<keyword evidence="4 8" id="KW-0812">Transmembrane</keyword>
<dbReference type="AlphaFoldDB" id="A0AAN8SB02"/>
<keyword evidence="6 9" id="KW-0472">Membrane</keyword>
<evidence type="ECO:0000256" key="5">
    <source>
        <dbReference type="ARBA" id="ARBA00022989"/>
    </source>
</evidence>
<dbReference type="Gene3D" id="1.20.1080.10">
    <property type="entry name" value="Glycerol uptake facilitator protein"/>
    <property type="match status" value="1"/>
</dbReference>
<feature type="transmembrane region" description="Helical" evidence="9">
    <location>
        <begin position="180"/>
        <end position="201"/>
    </location>
</feature>
<accession>A0AAN8SB02</accession>
<dbReference type="PROSITE" id="PS00221">
    <property type="entry name" value="MIP"/>
    <property type="match status" value="1"/>
</dbReference>
<dbReference type="GO" id="GO:0005886">
    <property type="term" value="C:plasma membrane"/>
    <property type="evidence" value="ECO:0007669"/>
    <property type="project" value="TreeGrafter"/>
</dbReference>
<dbReference type="PANTHER" id="PTHR43829">
    <property type="entry name" value="AQUAPORIN OR AQUAGLYCEROPORIN RELATED"/>
    <property type="match status" value="1"/>
</dbReference>
<comment type="caution">
    <text evidence="10">The sequence shown here is derived from an EMBL/GenBank/DDBJ whole genome shotgun (WGS) entry which is preliminary data.</text>
</comment>
<comment type="similarity">
    <text evidence="2 8">Belongs to the MIP/aquaporin (TC 1.A.8) family.</text>
</comment>
<dbReference type="Pfam" id="PF00230">
    <property type="entry name" value="MIP"/>
    <property type="match status" value="1"/>
</dbReference>